<sequence>MGADKELWKTGKSAKDVDGKETEDDDTLDLSSPSPDNDKNDEEIEKALNEPEEDNWLPLLKEEDSVSIRTVGLVGTVTILLLTGVLVLLLNEQKIEISVPYEKYEEMAVYGIEGAINFESTVDVPLPIGFIDNDVVINDLDISFTGELEAGIKAPSTQAMDGYGNMRSVFKKYLEQRLDNIDGTITEEGENPAELRNGQIMSFQHQFVDIASLEIIRSEIESNASYSDTFTGERWYWQSATDWVPRDSSTGLLPHGNAYIGKTLREGDTGTVNEGGIEFNWKVENGGKIDGEPTGLLKIETSYISDSILGYQYQYQYSFHFYMSEISSLPLKFEMSLYSDASSPGGKLYSISMQYKGITKQINEGYTDVPTTAYKTDSTQKTGEFENWEDGAPAIGNGSLGYECGIDSNFTLQTGIQKGKEDISEFDSYLKDQNAKNKPAFTVEANYTAINGGKWNFTMAHSNEQAENIDGWIMTYNRTDISGNVNSIDNPIMTMDDIPEPLTVCSSEEVMTNFDEISDWAVNDQSKNIDYSQVTLLLGQNLVSKQSLASPTSIVNFGSLNLINIVSDLSQGNLNPNDYSNNIDVDAAGSYAYFIERRGGSENLGYEHQELAGIDAKDGLVLFNLQSRNSV</sequence>
<name>A0A075FSZ1_9EURY</name>
<feature type="compositionally biased region" description="Basic and acidic residues" evidence="1">
    <location>
        <begin position="1"/>
        <end position="20"/>
    </location>
</feature>
<feature type="region of interest" description="Disordered" evidence="1">
    <location>
        <begin position="1"/>
        <end position="43"/>
    </location>
</feature>
<dbReference type="AlphaFoldDB" id="A0A075FSZ1"/>
<dbReference type="EMBL" id="KF900431">
    <property type="protein sequence ID" value="AIE94820.1"/>
    <property type="molecule type" value="Genomic_DNA"/>
</dbReference>
<evidence type="ECO:0000256" key="1">
    <source>
        <dbReference type="SAM" id="MobiDB-lite"/>
    </source>
</evidence>
<organism evidence="3">
    <name type="scientific">uncultured marine group II/III euryarchaeote AD1000_53_H05</name>
    <dbReference type="NCBI Taxonomy" id="1457782"/>
    <lineage>
        <taxon>Archaea</taxon>
        <taxon>Methanobacteriati</taxon>
        <taxon>Methanobacteriota</taxon>
        <taxon>environmental samples</taxon>
    </lineage>
</organism>
<reference evidence="3" key="1">
    <citation type="journal article" date="2014" name="Genome Biol. Evol.">
        <title>Pangenome evidence for extensive interdomain horizontal transfer affecting lineage core and shell genes in uncultured planktonic thaumarchaeota and euryarchaeota.</title>
        <authorList>
            <person name="Deschamps P."/>
            <person name="Zivanovic Y."/>
            <person name="Moreira D."/>
            <person name="Rodriguez-Valera F."/>
            <person name="Lopez-Garcia P."/>
        </authorList>
    </citation>
    <scope>NUCLEOTIDE SEQUENCE</scope>
</reference>
<keyword evidence="2" id="KW-1133">Transmembrane helix</keyword>
<keyword evidence="2" id="KW-0472">Membrane</keyword>
<evidence type="ECO:0000256" key="2">
    <source>
        <dbReference type="SAM" id="Phobius"/>
    </source>
</evidence>
<accession>A0A075FSZ1</accession>
<proteinExistence type="predicted"/>
<keyword evidence="2" id="KW-0812">Transmembrane</keyword>
<evidence type="ECO:0000313" key="3">
    <source>
        <dbReference type="EMBL" id="AIE94820.1"/>
    </source>
</evidence>
<protein>
    <submittedName>
        <fullName evidence="3">Uncharacterized protein</fullName>
    </submittedName>
</protein>
<feature type="transmembrane region" description="Helical" evidence="2">
    <location>
        <begin position="71"/>
        <end position="90"/>
    </location>
</feature>